<evidence type="ECO:0000313" key="2">
    <source>
        <dbReference type="EMBL" id="MBC9813807.1"/>
    </source>
</evidence>
<comment type="caution">
    <text evidence="2">The sequence shown here is derived from an EMBL/GenBank/DDBJ whole genome shotgun (WGS) entry which is preliminary data.</text>
</comment>
<protein>
    <submittedName>
        <fullName evidence="2">Uncharacterized protein</fullName>
    </submittedName>
</protein>
<gene>
    <name evidence="2" type="ORF">H9Y05_15130</name>
</gene>
<dbReference type="AlphaFoldDB" id="A0A8J6TTW9"/>
<proteinExistence type="predicted"/>
<keyword evidence="3" id="KW-1185">Reference proteome</keyword>
<feature type="transmembrane region" description="Helical" evidence="1">
    <location>
        <begin position="222"/>
        <end position="242"/>
    </location>
</feature>
<keyword evidence="1" id="KW-0472">Membrane</keyword>
<reference evidence="2" key="1">
    <citation type="submission" date="2020-09" db="EMBL/GenBank/DDBJ databases">
        <title>Taishania pollutisoli gen. nov., sp. nov., Isolated from Tetrabromobisphenol A-Contaminated Soil.</title>
        <authorList>
            <person name="Chen Q."/>
        </authorList>
    </citation>
    <scope>NUCLEOTIDE SEQUENCE</scope>
    <source>
        <strain evidence="2">CZZ-1</strain>
    </source>
</reference>
<sequence>MKKLKDIWDPKKLVIVFFQNTGDGFELYAISVHAKKGIVAADAFDSLDAVSTRFGKYAAYWLHIDGMGVLTRKTDIYSDYKKELILNVDADDFFFTAVNSDVNRIVSFVRKSVAEHLLEQFAAAKLFLLGVSCGFAPVGVLLENEETVSFDYTLAKQNDQFTALERIEIPGLNQFYDGAYLTKKEFLATAIGTAVMTKRADFETFREEAVTAEFREYSKFRIIGVTSIAVIFCVVVSNYFYINYLNNRIADKETEIALNNSNLSMLDKLTQEEIRKRQLATNSNNNTPFFTSYYLDEIGKSVPEKIRLLEMYVFPLTQKLKEKRKVEIDKHRIEVKGWTYDNIILDDWIERLDRQDWIKSIELVNYHQGDGEAEFKIIIFLSE</sequence>
<organism evidence="2 3">
    <name type="scientific">Taishania pollutisoli</name>
    <dbReference type="NCBI Taxonomy" id="2766479"/>
    <lineage>
        <taxon>Bacteria</taxon>
        <taxon>Pseudomonadati</taxon>
        <taxon>Bacteroidota</taxon>
        <taxon>Flavobacteriia</taxon>
        <taxon>Flavobacteriales</taxon>
        <taxon>Crocinitomicaceae</taxon>
        <taxon>Taishania</taxon>
    </lineage>
</organism>
<evidence type="ECO:0000313" key="3">
    <source>
        <dbReference type="Proteomes" id="UP000652681"/>
    </source>
</evidence>
<dbReference type="EMBL" id="JACVEL010000016">
    <property type="protein sequence ID" value="MBC9813807.1"/>
    <property type="molecule type" value="Genomic_DNA"/>
</dbReference>
<evidence type="ECO:0000256" key="1">
    <source>
        <dbReference type="SAM" id="Phobius"/>
    </source>
</evidence>
<name>A0A8J6TTW9_9FLAO</name>
<keyword evidence="1" id="KW-1133">Transmembrane helix</keyword>
<keyword evidence="1" id="KW-0812">Transmembrane</keyword>
<accession>A0A8J6TTW9</accession>
<dbReference type="Proteomes" id="UP000652681">
    <property type="component" value="Unassembled WGS sequence"/>
</dbReference>
<dbReference type="RefSeq" id="WP_163492940.1">
    <property type="nucleotide sequence ID" value="NZ_JACVEL010000016.1"/>
</dbReference>